<comment type="caution">
    <text evidence="1">The sequence shown here is derived from an EMBL/GenBank/DDBJ whole genome shotgun (WGS) entry which is preliminary data.</text>
</comment>
<gene>
    <name evidence="1" type="ORF">ZHD862_LOCUS24993</name>
</gene>
<evidence type="ECO:0000313" key="1">
    <source>
        <dbReference type="EMBL" id="CAF1243309.1"/>
    </source>
</evidence>
<dbReference type="EMBL" id="CAJNOT010001742">
    <property type="protein sequence ID" value="CAF1243309.1"/>
    <property type="molecule type" value="Genomic_DNA"/>
</dbReference>
<accession>A0A814ZLM9</accession>
<feature type="non-terminal residue" evidence="1">
    <location>
        <position position="1"/>
    </location>
</feature>
<dbReference type="AlphaFoldDB" id="A0A814ZLM9"/>
<organism evidence="1 2">
    <name type="scientific">Rotaria sordida</name>
    <dbReference type="NCBI Taxonomy" id="392033"/>
    <lineage>
        <taxon>Eukaryota</taxon>
        <taxon>Metazoa</taxon>
        <taxon>Spiralia</taxon>
        <taxon>Gnathifera</taxon>
        <taxon>Rotifera</taxon>
        <taxon>Eurotatoria</taxon>
        <taxon>Bdelloidea</taxon>
        <taxon>Philodinida</taxon>
        <taxon>Philodinidae</taxon>
        <taxon>Rotaria</taxon>
    </lineage>
</organism>
<evidence type="ECO:0000313" key="2">
    <source>
        <dbReference type="Proteomes" id="UP000663864"/>
    </source>
</evidence>
<reference evidence="1" key="1">
    <citation type="submission" date="2021-02" db="EMBL/GenBank/DDBJ databases">
        <authorList>
            <person name="Nowell W R."/>
        </authorList>
    </citation>
    <scope>NUCLEOTIDE SEQUENCE</scope>
</reference>
<dbReference type="Proteomes" id="UP000663864">
    <property type="component" value="Unassembled WGS sequence"/>
</dbReference>
<sequence length="16" mass="1997">CETKTIPFVIKFFFNY</sequence>
<protein>
    <submittedName>
        <fullName evidence="1">Uncharacterized protein</fullName>
    </submittedName>
</protein>
<proteinExistence type="predicted"/>
<name>A0A814ZLM9_9BILA</name>